<name>A0ABD0PKS1_CIRMR</name>
<dbReference type="Proteomes" id="UP001529510">
    <property type="component" value="Unassembled WGS sequence"/>
</dbReference>
<feature type="region of interest" description="Disordered" evidence="1">
    <location>
        <begin position="31"/>
        <end position="67"/>
    </location>
</feature>
<proteinExistence type="predicted"/>
<reference evidence="2 3" key="1">
    <citation type="submission" date="2024-05" db="EMBL/GenBank/DDBJ databases">
        <title>Genome sequencing and assembly of Indian major carp, Cirrhinus mrigala (Hamilton, 1822).</title>
        <authorList>
            <person name="Mohindra V."/>
            <person name="Chowdhury L.M."/>
            <person name="Lal K."/>
            <person name="Jena J.K."/>
        </authorList>
    </citation>
    <scope>NUCLEOTIDE SEQUENCE [LARGE SCALE GENOMIC DNA]</scope>
    <source>
        <strain evidence="2">CM1030</strain>
        <tissue evidence="2">Blood</tissue>
    </source>
</reference>
<dbReference type="AlphaFoldDB" id="A0ABD0PKS1"/>
<feature type="non-terminal residue" evidence="2">
    <location>
        <position position="193"/>
    </location>
</feature>
<accession>A0ABD0PKS1</accession>
<keyword evidence="3" id="KW-1185">Reference proteome</keyword>
<gene>
    <name evidence="2" type="ORF">M9458_030600</name>
</gene>
<dbReference type="EMBL" id="JAMKFB020000015">
    <property type="protein sequence ID" value="KAL0174632.1"/>
    <property type="molecule type" value="Genomic_DNA"/>
</dbReference>
<evidence type="ECO:0000313" key="3">
    <source>
        <dbReference type="Proteomes" id="UP001529510"/>
    </source>
</evidence>
<feature type="non-terminal residue" evidence="2">
    <location>
        <position position="1"/>
    </location>
</feature>
<evidence type="ECO:0000313" key="2">
    <source>
        <dbReference type="EMBL" id="KAL0174632.1"/>
    </source>
</evidence>
<organism evidence="2 3">
    <name type="scientific">Cirrhinus mrigala</name>
    <name type="common">Mrigala</name>
    <dbReference type="NCBI Taxonomy" id="683832"/>
    <lineage>
        <taxon>Eukaryota</taxon>
        <taxon>Metazoa</taxon>
        <taxon>Chordata</taxon>
        <taxon>Craniata</taxon>
        <taxon>Vertebrata</taxon>
        <taxon>Euteleostomi</taxon>
        <taxon>Actinopterygii</taxon>
        <taxon>Neopterygii</taxon>
        <taxon>Teleostei</taxon>
        <taxon>Ostariophysi</taxon>
        <taxon>Cypriniformes</taxon>
        <taxon>Cyprinidae</taxon>
        <taxon>Labeoninae</taxon>
        <taxon>Labeonini</taxon>
        <taxon>Cirrhinus</taxon>
    </lineage>
</organism>
<feature type="region of interest" description="Disordered" evidence="1">
    <location>
        <begin position="82"/>
        <end position="104"/>
    </location>
</feature>
<evidence type="ECO:0000256" key="1">
    <source>
        <dbReference type="SAM" id="MobiDB-lite"/>
    </source>
</evidence>
<comment type="caution">
    <text evidence="2">The sequence shown here is derived from an EMBL/GenBank/DDBJ whole genome shotgun (WGS) entry which is preliminary data.</text>
</comment>
<protein>
    <submittedName>
        <fullName evidence="2">Uncharacterized protein</fullName>
    </submittedName>
</protein>
<sequence>SSLPRTPGRVRLRCLLQHQRESLVRTWRAPYSARQRPSSSPLATLPGAEGAPLRPLKNQLRPLPRSTMPDWQLDVKLAPGERRRPHFRDRPLTPAGDLRSVPDAGNPEVEEIALWGTTTPTSPLPVEGRELLCTQMLPSAYRSTVPTFSRKESISSPLGDALPPRIRTRSLISPAREPGKKLSAAQTFHLLGS</sequence>